<dbReference type="SUPFAM" id="SSF103473">
    <property type="entry name" value="MFS general substrate transporter"/>
    <property type="match status" value="1"/>
</dbReference>
<reference evidence="3 4" key="1">
    <citation type="submission" date="2024-09" db="EMBL/GenBank/DDBJ databases">
        <title>The Natural Products Discovery Center: Release of the First 8490 Sequenced Strains for Exploring Actinobacteria Biosynthetic Diversity.</title>
        <authorList>
            <person name="Kalkreuter E."/>
            <person name="Kautsar S.A."/>
            <person name="Yang D."/>
            <person name="Bader C.D."/>
            <person name="Teijaro C.N."/>
            <person name="Fluegel L."/>
            <person name="Davis C.M."/>
            <person name="Simpson J.R."/>
            <person name="Lauterbach L."/>
            <person name="Steele A.D."/>
            <person name="Gui C."/>
            <person name="Meng S."/>
            <person name="Li G."/>
            <person name="Viehrig K."/>
            <person name="Ye F."/>
            <person name="Su P."/>
            <person name="Kiefer A.F."/>
            <person name="Nichols A."/>
            <person name="Cepeda A.J."/>
            <person name="Yan W."/>
            <person name="Fan B."/>
            <person name="Jiang Y."/>
            <person name="Adhikari A."/>
            <person name="Zheng C.-J."/>
            <person name="Schuster L."/>
            <person name="Cowan T.M."/>
            <person name="Smanski M.J."/>
            <person name="Chevrette M.G."/>
            <person name="De Carvalho L.P.S."/>
            <person name="Shen B."/>
        </authorList>
    </citation>
    <scope>NUCLEOTIDE SEQUENCE [LARGE SCALE GENOMIC DNA]</scope>
    <source>
        <strain evidence="3 4">NPDC057399</strain>
    </source>
</reference>
<comment type="caution">
    <text evidence="3">The sequence shown here is derived from an EMBL/GenBank/DDBJ whole genome shotgun (WGS) entry which is preliminary data.</text>
</comment>
<accession>A0ABW6JSY0</accession>
<feature type="transmembrane region" description="Helical" evidence="2">
    <location>
        <begin position="20"/>
        <end position="39"/>
    </location>
</feature>
<feature type="transmembrane region" description="Helical" evidence="2">
    <location>
        <begin position="117"/>
        <end position="139"/>
    </location>
</feature>
<feature type="transmembrane region" description="Helical" evidence="2">
    <location>
        <begin position="45"/>
        <end position="70"/>
    </location>
</feature>
<evidence type="ECO:0000313" key="4">
    <source>
        <dbReference type="Proteomes" id="UP001600650"/>
    </source>
</evidence>
<dbReference type="Pfam" id="PF07690">
    <property type="entry name" value="MFS_1"/>
    <property type="match status" value="1"/>
</dbReference>
<keyword evidence="2" id="KW-0812">Transmembrane</keyword>
<keyword evidence="4" id="KW-1185">Reference proteome</keyword>
<keyword evidence="2" id="KW-0472">Membrane</keyword>
<evidence type="ECO:0000256" key="2">
    <source>
        <dbReference type="SAM" id="Phobius"/>
    </source>
</evidence>
<protein>
    <submittedName>
        <fullName evidence="3">MFS transporter</fullName>
    </submittedName>
</protein>
<feature type="region of interest" description="Disordered" evidence="1">
    <location>
        <begin position="145"/>
        <end position="181"/>
    </location>
</feature>
<evidence type="ECO:0000256" key="1">
    <source>
        <dbReference type="SAM" id="MobiDB-lite"/>
    </source>
</evidence>
<feature type="non-terminal residue" evidence="3">
    <location>
        <position position="196"/>
    </location>
</feature>
<dbReference type="RefSeq" id="WP_381728986.1">
    <property type="nucleotide sequence ID" value="NZ_JBHVBU010000234.1"/>
</dbReference>
<name>A0ABW6JSY0_STRCE</name>
<keyword evidence="2" id="KW-1133">Transmembrane helix</keyword>
<sequence>MPDGSITLFALLGRRLHTRVLVLIGAVMSAAAVWLFVLTGATDSLALFFLASAVAGAAYAFDFAGGLTVLSRFAPAPHRAGRVSGAYLDGYAAQGIGAPALGAVVTAHGLMSELVTGAAVAGGFFVLVAVVGLAVLTPLHRADREAARRRTAAGTGPGGVGPEEHRAPNGEAPSALPPGEWRTAHRIATCHPFISP</sequence>
<evidence type="ECO:0000313" key="3">
    <source>
        <dbReference type="EMBL" id="MFE7968121.1"/>
    </source>
</evidence>
<dbReference type="InterPro" id="IPR011701">
    <property type="entry name" value="MFS"/>
</dbReference>
<dbReference type="EMBL" id="JBHVBU010000234">
    <property type="protein sequence ID" value="MFE7968121.1"/>
    <property type="molecule type" value="Genomic_DNA"/>
</dbReference>
<organism evidence="3 4">
    <name type="scientific">Streptomyces cellulosae</name>
    <dbReference type="NCBI Taxonomy" id="1968"/>
    <lineage>
        <taxon>Bacteria</taxon>
        <taxon>Bacillati</taxon>
        <taxon>Actinomycetota</taxon>
        <taxon>Actinomycetes</taxon>
        <taxon>Kitasatosporales</taxon>
        <taxon>Streptomycetaceae</taxon>
        <taxon>Streptomyces</taxon>
    </lineage>
</organism>
<dbReference type="Proteomes" id="UP001600650">
    <property type="component" value="Unassembled WGS sequence"/>
</dbReference>
<feature type="transmembrane region" description="Helical" evidence="2">
    <location>
        <begin position="91"/>
        <end position="111"/>
    </location>
</feature>
<gene>
    <name evidence="3" type="ORF">ACFU0X_34665</name>
</gene>
<proteinExistence type="predicted"/>
<dbReference type="Gene3D" id="1.20.1250.20">
    <property type="entry name" value="MFS general substrate transporter like domains"/>
    <property type="match status" value="1"/>
</dbReference>
<dbReference type="InterPro" id="IPR036259">
    <property type="entry name" value="MFS_trans_sf"/>
</dbReference>